<evidence type="ECO:0000313" key="4">
    <source>
        <dbReference type="Proteomes" id="UP000765509"/>
    </source>
</evidence>
<feature type="compositionally biased region" description="Basic residues" evidence="1">
    <location>
        <begin position="72"/>
        <end position="84"/>
    </location>
</feature>
<dbReference type="InterPro" id="IPR054722">
    <property type="entry name" value="PolX-like_BBD"/>
</dbReference>
<accession>A0A9Q3E037</accession>
<keyword evidence="4" id="KW-1185">Reference proteome</keyword>
<gene>
    <name evidence="3" type="ORF">O181_050978</name>
</gene>
<dbReference type="AlphaFoldDB" id="A0A9Q3E037"/>
<evidence type="ECO:0000256" key="1">
    <source>
        <dbReference type="SAM" id="MobiDB-lite"/>
    </source>
</evidence>
<evidence type="ECO:0000259" key="2">
    <source>
        <dbReference type="Pfam" id="PF22936"/>
    </source>
</evidence>
<sequence length="293" mass="32797">MSISPVMAAAMFIQSLNNDRDLTGLIQTLYDISLFTLSSVVNRVAIEHSQRQQSSEQMLFINPLNQTPRHNLKGKGQKMGKKNVKNQSVPQGNNKTYSDKRFENLENMITKLQALMKIQSAHMITEPEKALSSDSDVFVIQEDTIFSIDEGNKIYLDSGAGKSVVNRLNLLTNITPVQQKINTYGNSVAIMHQGTLTFKSITIHPVYFAPNGPVSLLSVLQLLDHGIKPIIKDNVFLLKKGNSILASFKQDENLFASKIQSEKNYMTNTEVKDCHTILGHLSDSYLKHLFKEG</sequence>
<organism evidence="3 4">
    <name type="scientific">Austropuccinia psidii MF-1</name>
    <dbReference type="NCBI Taxonomy" id="1389203"/>
    <lineage>
        <taxon>Eukaryota</taxon>
        <taxon>Fungi</taxon>
        <taxon>Dikarya</taxon>
        <taxon>Basidiomycota</taxon>
        <taxon>Pucciniomycotina</taxon>
        <taxon>Pucciniomycetes</taxon>
        <taxon>Pucciniales</taxon>
        <taxon>Sphaerophragmiaceae</taxon>
        <taxon>Austropuccinia</taxon>
    </lineage>
</organism>
<dbReference type="OrthoDB" id="2506384at2759"/>
<feature type="compositionally biased region" description="Polar residues" evidence="1">
    <location>
        <begin position="85"/>
        <end position="96"/>
    </location>
</feature>
<feature type="region of interest" description="Disordered" evidence="1">
    <location>
        <begin position="72"/>
        <end position="97"/>
    </location>
</feature>
<dbReference type="Pfam" id="PF22936">
    <property type="entry name" value="Pol_BBD"/>
    <property type="match status" value="1"/>
</dbReference>
<protein>
    <recommendedName>
        <fullName evidence="2">Retrovirus-related Pol polyprotein from transposon TNT 1-94-like beta-barrel domain-containing protein</fullName>
    </recommendedName>
</protein>
<evidence type="ECO:0000313" key="3">
    <source>
        <dbReference type="EMBL" id="MBW0511263.1"/>
    </source>
</evidence>
<dbReference type="Proteomes" id="UP000765509">
    <property type="component" value="Unassembled WGS sequence"/>
</dbReference>
<name>A0A9Q3E037_9BASI</name>
<comment type="caution">
    <text evidence="3">The sequence shown here is derived from an EMBL/GenBank/DDBJ whole genome shotgun (WGS) entry which is preliminary data.</text>
</comment>
<proteinExistence type="predicted"/>
<feature type="domain" description="Retrovirus-related Pol polyprotein from transposon TNT 1-94-like beta-barrel" evidence="2">
    <location>
        <begin position="155"/>
        <end position="226"/>
    </location>
</feature>
<reference evidence="3" key="1">
    <citation type="submission" date="2021-03" db="EMBL/GenBank/DDBJ databases">
        <title>Draft genome sequence of rust myrtle Austropuccinia psidii MF-1, a brazilian biotype.</title>
        <authorList>
            <person name="Quecine M.C."/>
            <person name="Pachon D.M.R."/>
            <person name="Bonatelli M.L."/>
            <person name="Correr F.H."/>
            <person name="Franceschini L.M."/>
            <person name="Leite T.F."/>
            <person name="Margarido G.R.A."/>
            <person name="Almeida C.A."/>
            <person name="Ferrarezi J.A."/>
            <person name="Labate C.A."/>
        </authorList>
    </citation>
    <scope>NUCLEOTIDE SEQUENCE</scope>
    <source>
        <strain evidence="3">MF-1</strain>
    </source>
</reference>
<dbReference type="EMBL" id="AVOT02022099">
    <property type="protein sequence ID" value="MBW0511263.1"/>
    <property type="molecule type" value="Genomic_DNA"/>
</dbReference>